<sequence>MAGSSSKPARYLSPTSTHDSEFSGQSQRLSGSFPQCSPIDRQDALWPRVRKPSGAHSQVVEELGKLNQDIKKEPRGRISPDQTKKKQKIDKEHWDEAIAPVVKGFADLGIEILRERDEIGKGGISGDPLDYSKWYVVEDDWIYPVVPCVQPKASNVRDHWKRCSTNIHFSLDPHEKIPLDKAKRIAMAAIYFEPAIDDLMVALPATGKDKDKFRPGGWKRAEEWTSSNVQETIEDLAKLVCLNIGRRGGDPYRKNYKWNFSGLKFKTIEFRQMPPIMDREAPVDWVNFTMAFVKSAIAVDPNSLDADASIPSVDIDGSRKAFAASYGLTSAPSNKADLEKFLDGQGLDPEFWKRMRERKTKLQNDMTGPETLQSRQRK</sequence>
<reference evidence="2" key="1">
    <citation type="submission" date="2023-10" db="EMBL/GenBank/DDBJ databases">
        <authorList>
            <person name="Hackl T."/>
        </authorList>
    </citation>
    <scope>NUCLEOTIDE SEQUENCE</scope>
</reference>
<feature type="region of interest" description="Disordered" evidence="1">
    <location>
        <begin position="1"/>
        <end position="91"/>
    </location>
</feature>
<dbReference type="AlphaFoldDB" id="A0AAI8YFR7"/>
<evidence type="ECO:0000313" key="3">
    <source>
        <dbReference type="Proteomes" id="UP001295740"/>
    </source>
</evidence>
<feature type="compositionally biased region" description="Polar residues" evidence="1">
    <location>
        <begin position="363"/>
        <end position="378"/>
    </location>
</feature>
<keyword evidence="3" id="KW-1185">Reference proteome</keyword>
<dbReference type="EMBL" id="CAUWAG010000004">
    <property type="protein sequence ID" value="CAJ2503117.1"/>
    <property type="molecule type" value="Genomic_DNA"/>
</dbReference>
<feature type="compositionally biased region" description="Basic and acidic residues" evidence="1">
    <location>
        <begin position="62"/>
        <end position="91"/>
    </location>
</feature>
<evidence type="ECO:0000313" key="2">
    <source>
        <dbReference type="EMBL" id="CAJ2503117.1"/>
    </source>
</evidence>
<accession>A0AAI8YFR7</accession>
<dbReference type="Proteomes" id="UP001295740">
    <property type="component" value="Unassembled WGS sequence"/>
</dbReference>
<feature type="region of interest" description="Disordered" evidence="1">
    <location>
        <begin position="354"/>
        <end position="378"/>
    </location>
</feature>
<name>A0AAI8YFR7_9PEZI</name>
<organism evidence="2 3">
    <name type="scientific">Anthostomella pinea</name>
    <dbReference type="NCBI Taxonomy" id="933095"/>
    <lineage>
        <taxon>Eukaryota</taxon>
        <taxon>Fungi</taxon>
        <taxon>Dikarya</taxon>
        <taxon>Ascomycota</taxon>
        <taxon>Pezizomycotina</taxon>
        <taxon>Sordariomycetes</taxon>
        <taxon>Xylariomycetidae</taxon>
        <taxon>Xylariales</taxon>
        <taxon>Xylariaceae</taxon>
        <taxon>Anthostomella</taxon>
    </lineage>
</organism>
<protein>
    <submittedName>
        <fullName evidence="2">Uu.00g105110.m01.CDS01</fullName>
    </submittedName>
</protein>
<gene>
    <name evidence="2" type="ORF">KHLLAP_LOCUS3585</name>
</gene>
<feature type="compositionally biased region" description="Polar residues" evidence="1">
    <location>
        <begin position="1"/>
        <end position="35"/>
    </location>
</feature>
<evidence type="ECO:0000256" key="1">
    <source>
        <dbReference type="SAM" id="MobiDB-lite"/>
    </source>
</evidence>
<proteinExistence type="predicted"/>
<comment type="caution">
    <text evidence="2">The sequence shown here is derived from an EMBL/GenBank/DDBJ whole genome shotgun (WGS) entry which is preliminary data.</text>
</comment>